<proteinExistence type="predicted"/>
<dbReference type="GO" id="GO:0005524">
    <property type="term" value="F:ATP binding"/>
    <property type="evidence" value="ECO:0007669"/>
    <property type="project" value="UniProtKB-KW"/>
</dbReference>
<dbReference type="PANTHER" id="PTHR42939">
    <property type="entry name" value="ABC TRANSPORTER ATP-BINDING PROTEIN ALBC-RELATED"/>
    <property type="match status" value="1"/>
</dbReference>
<evidence type="ECO:0000313" key="5">
    <source>
        <dbReference type="EMBL" id="QSG05829.1"/>
    </source>
</evidence>
<dbReference type="GeneID" id="68855087"/>
<dbReference type="SMART" id="SM00382">
    <property type="entry name" value="AAA"/>
    <property type="match status" value="1"/>
</dbReference>
<dbReference type="InterPro" id="IPR003593">
    <property type="entry name" value="AAA+_ATPase"/>
</dbReference>
<dbReference type="InterPro" id="IPR003439">
    <property type="entry name" value="ABC_transporter-like_ATP-bd"/>
</dbReference>
<dbReference type="SUPFAM" id="SSF52540">
    <property type="entry name" value="P-loop containing nucleoside triphosphate hydrolases"/>
    <property type="match status" value="1"/>
</dbReference>
<dbReference type="GO" id="GO:0016887">
    <property type="term" value="F:ATP hydrolysis activity"/>
    <property type="evidence" value="ECO:0007669"/>
    <property type="project" value="InterPro"/>
</dbReference>
<dbReference type="PANTHER" id="PTHR42939:SF1">
    <property type="entry name" value="ABC TRANSPORTER ATP-BINDING PROTEIN ALBC-RELATED"/>
    <property type="match status" value="1"/>
</dbReference>
<dbReference type="Pfam" id="PF00005">
    <property type="entry name" value="ABC_tran"/>
    <property type="match status" value="1"/>
</dbReference>
<feature type="domain" description="ABC transporter" evidence="4">
    <location>
        <begin position="5"/>
        <end position="222"/>
    </location>
</feature>
<dbReference type="InterPro" id="IPR027417">
    <property type="entry name" value="P-loop_NTPase"/>
</dbReference>
<reference evidence="5" key="1">
    <citation type="submission" date="2020-11" db="EMBL/GenBank/DDBJ databases">
        <title>Carbohydrate-dependent, anaerobic sulfur respiration: A novel catabolism in halophilic archaea.</title>
        <authorList>
            <person name="Sorokin D.Y."/>
            <person name="Messina E."/>
            <person name="Smedile F."/>
            <person name="La Cono V."/>
            <person name="Hallsworth J.E."/>
            <person name="Yakimov M.M."/>
        </authorList>
    </citation>
    <scope>NUCLEOTIDE SEQUENCE</scope>
    <source>
        <strain evidence="5">HSR12-1</strain>
    </source>
</reference>
<evidence type="ECO:0000256" key="2">
    <source>
        <dbReference type="ARBA" id="ARBA00022741"/>
    </source>
</evidence>
<evidence type="ECO:0000259" key="4">
    <source>
        <dbReference type="PROSITE" id="PS50893"/>
    </source>
</evidence>
<name>A0A897N422_9EURY</name>
<keyword evidence="3" id="KW-0067">ATP-binding</keyword>
<accession>A0A897N422</accession>
<keyword evidence="2" id="KW-0547">Nucleotide-binding</keyword>
<dbReference type="EMBL" id="CP064787">
    <property type="protein sequence ID" value="QSG05829.1"/>
    <property type="molecule type" value="Genomic_DNA"/>
</dbReference>
<evidence type="ECO:0000256" key="1">
    <source>
        <dbReference type="ARBA" id="ARBA00022448"/>
    </source>
</evidence>
<evidence type="ECO:0000313" key="6">
    <source>
        <dbReference type="Proteomes" id="UP000663525"/>
    </source>
</evidence>
<dbReference type="Gene3D" id="3.40.50.300">
    <property type="entry name" value="P-loop containing nucleotide triphosphate hydrolases"/>
    <property type="match status" value="1"/>
</dbReference>
<keyword evidence="1" id="KW-0813">Transport</keyword>
<dbReference type="PROSITE" id="PS50893">
    <property type="entry name" value="ABC_TRANSPORTER_2"/>
    <property type="match status" value="1"/>
</dbReference>
<protein>
    <submittedName>
        <fullName evidence="5">ABC-type multidrug transport system, ATPase component</fullName>
    </submittedName>
</protein>
<dbReference type="InterPro" id="IPR051782">
    <property type="entry name" value="ABC_Transporter_VariousFunc"/>
</dbReference>
<dbReference type="RefSeq" id="WP_229115632.1">
    <property type="nucleotide sequence ID" value="NZ_CP064787.1"/>
</dbReference>
<sequence>MTDRFLVENLTKDYGPVVAVDGVDLSIEPGVVHCLAGPNGSGKSTLLGVLLGLVRPTEGTVVRPASDRVGASFQEPAFYDDLTVRENLDVFRALAGDPDFEWVQEVIGVFNLSRVLHRRAAELSGGYSKQLDLALALLNEPDFLLLDEPLADLDDVSRESLVAFLERYAAEDNAVVVSSHRIDAFAPILDRLTVMNEGEIVLDGRREEIDGAETIRRVYREAIAENDRDSESGG</sequence>
<evidence type="ECO:0000256" key="3">
    <source>
        <dbReference type="ARBA" id="ARBA00022840"/>
    </source>
</evidence>
<gene>
    <name evidence="5" type="primary">ccmA8</name>
    <name evidence="5" type="ORF">HSR121_1486</name>
</gene>
<dbReference type="AlphaFoldDB" id="A0A897N422"/>
<organism evidence="5 6">
    <name type="scientific">Halapricum desulfuricans</name>
    <dbReference type="NCBI Taxonomy" id="2841257"/>
    <lineage>
        <taxon>Archaea</taxon>
        <taxon>Methanobacteriati</taxon>
        <taxon>Methanobacteriota</taxon>
        <taxon>Stenosarchaea group</taxon>
        <taxon>Halobacteria</taxon>
        <taxon>Halobacteriales</taxon>
        <taxon>Haloarculaceae</taxon>
        <taxon>Halapricum</taxon>
    </lineage>
</organism>
<dbReference type="Proteomes" id="UP000663525">
    <property type="component" value="Chromosome"/>
</dbReference>